<dbReference type="Pfam" id="PF07693">
    <property type="entry name" value="KAP_NTPase"/>
    <property type="match status" value="1"/>
</dbReference>
<protein>
    <recommendedName>
        <fullName evidence="1">KAP NTPase domain-containing protein</fullName>
    </recommendedName>
</protein>
<feature type="domain" description="KAP NTPase" evidence="1">
    <location>
        <begin position="7"/>
        <end position="53"/>
    </location>
</feature>
<dbReference type="InterPro" id="IPR027417">
    <property type="entry name" value="P-loop_NTPase"/>
</dbReference>
<gene>
    <name evidence="2" type="ORF">Rifp1Sym_bk00080</name>
</gene>
<proteinExistence type="predicted"/>
<keyword evidence="3" id="KW-1185">Reference proteome</keyword>
<comment type="caution">
    <text evidence="2">The sequence shown here is derived from an EMBL/GenBank/DDBJ whole genome shotgun (WGS) entry which is preliminary data.</text>
</comment>
<sequence length="87" mass="9900">MGRVDLVNALADLLDHSDGEHITIGLMGHWGTGKSTVLSLLKKELRCRQEERFWVGCDETITCWEALVKVLRRYAGCWGKQRARLTT</sequence>
<reference evidence="2" key="1">
    <citation type="journal article" date="2011" name="ISME J.">
        <title>The endosymbionts of the deep-sea tubeworms Riftia pachyptila and Tevnia jerichonana share an identical physiology as revealed by proteogenomic analyses.</title>
        <authorList>
            <person name="Gardebrecht A."/>
            <person name="Markert S."/>
            <person name="Felbeck H."/>
            <person name="Thuermer A."/>
            <person name="Albrecht D."/>
            <person name="Wollherr A."/>
            <person name="Kabisch J."/>
            <person name="Lehmann R."/>
            <person name="Daniel R."/>
            <person name="Liesegang H."/>
            <person name="Hecker M."/>
            <person name="Sievert S.M."/>
            <person name="Schweder T."/>
        </authorList>
    </citation>
    <scope>NUCLEOTIDE SEQUENCE [LARGE SCALE GENOMIC DNA]</scope>
</reference>
<evidence type="ECO:0000259" key="1">
    <source>
        <dbReference type="Pfam" id="PF07693"/>
    </source>
</evidence>
<dbReference type="InterPro" id="IPR011646">
    <property type="entry name" value="KAP_P-loop"/>
</dbReference>
<accession>G2DD87</accession>
<name>G2DD87_9GAMM</name>
<evidence type="ECO:0000313" key="3">
    <source>
        <dbReference type="Proteomes" id="UP000004491"/>
    </source>
</evidence>
<dbReference type="AlphaFoldDB" id="G2DD87"/>
<dbReference type="Proteomes" id="UP000004491">
    <property type="component" value="Unassembled WGS sequence"/>
</dbReference>
<dbReference type="SUPFAM" id="SSF52540">
    <property type="entry name" value="P-loop containing nucleoside triphosphate hydrolases"/>
    <property type="match status" value="1"/>
</dbReference>
<organism evidence="2 3">
    <name type="scientific">endosymbiont of Riftia pachyptila</name>
    <name type="common">vent Ph05</name>
    <dbReference type="NCBI Taxonomy" id="1048808"/>
    <lineage>
        <taxon>Bacteria</taxon>
        <taxon>Pseudomonadati</taxon>
        <taxon>Pseudomonadota</taxon>
        <taxon>Gammaproteobacteria</taxon>
        <taxon>sulfur-oxidizing symbionts</taxon>
    </lineage>
</organism>
<evidence type="ECO:0000313" key="2">
    <source>
        <dbReference type="EMBL" id="EGV51405.1"/>
    </source>
</evidence>
<dbReference type="EMBL" id="AFOC01000038">
    <property type="protein sequence ID" value="EGV51405.1"/>
    <property type="molecule type" value="Genomic_DNA"/>
</dbReference>